<dbReference type="CDD" id="cd02811">
    <property type="entry name" value="IDI-2_FMN"/>
    <property type="match status" value="1"/>
</dbReference>
<dbReference type="GO" id="GO:0008299">
    <property type="term" value="P:isoprenoid biosynthetic process"/>
    <property type="evidence" value="ECO:0007669"/>
    <property type="project" value="UniProtKB-UniRule"/>
</dbReference>
<evidence type="ECO:0000256" key="5">
    <source>
        <dbReference type="ARBA" id="ARBA00022723"/>
    </source>
</evidence>
<dbReference type="SMART" id="SM01240">
    <property type="entry name" value="IMPDH"/>
    <property type="match status" value="1"/>
</dbReference>
<dbReference type="GO" id="GO:0070402">
    <property type="term" value="F:NADPH binding"/>
    <property type="evidence" value="ECO:0007669"/>
    <property type="project" value="UniProtKB-UniRule"/>
</dbReference>
<gene>
    <name evidence="11 13" type="primary">fni</name>
    <name evidence="13" type="ORF">AN618_19490</name>
</gene>
<comment type="function">
    <text evidence="11">Involved in the biosynthesis of isoprenoids. Catalyzes the 1,3-allylic rearrangement of the homoallylic substrate isopentenyl (IPP) to its allylic isomer, dimethylallyl diphosphate (DMAPP).</text>
</comment>
<dbReference type="Proteomes" id="UP000070427">
    <property type="component" value="Unassembled WGS sequence"/>
</dbReference>
<accession>A0A140L436</accession>
<evidence type="ECO:0000256" key="2">
    <source>
        <dbReference type="ARBA" id="ARBA00022490"/>
    </source>
</evidence>
<dbReference type="RefSeq" id="WP_066354425.1">
    <property type="nucleotide sequence ID" value="NZ_LOED01000028.1"/>
</dbReference>
<feature type="binding site" evidence="11">
    <location>
        <begin position="7"/>
        <end position="8"/>
    </location>
    <ligand>
        <name>substrate</name>
    </ligand>
</feature>
<dbReference type="Pfam" id="PF01070">
    <property type="entry name" value="FMN_dh"/>
    <property type="match status" value="1"/>
</dbReference>
<keyword evidence="6 11" id="KW-0460">Magnesium</keyword>
<dbReference type="NCBIfam" id="TIGR02151">
    <property type="entry name" value="IPP_isom_2"/>
    <property type="match status" value="1"/>
</dbReference>
<dbReference type="InterPro" id="IPR000262">
    <property type="entry name" value="FMN-dep_DH"/>
</dbReference>
<comment type="subcellular location">
    <subcellularLocation>
        <location evidence="11">Cytoplasm</location>
    </subcellularLocation>
</comment>
<dbReference type="InterPro" id="IPR011179">
    <property type="entry name" value="IPdP_isomerase"/>
</dbReference>
<dbReference type="PIRSF" id="PIRSF003314">
    <property type="entry name" value="IPP_isomerase"/>
    <property type="match status" value="1"/>
</dbReference>
<dbReference type="GO" id="GO:0000287">
    <property type="term" value="F:magnesium ion binding"/>
    <property type="evidence" value="ECO:0007669"/>
    <property type="project" value="UniProtKB-UniRule"/>
</dbReference>
<keyword evidence="5 11" id="KW-0479">Metal-binding</keyword>
<evidence type="ECO:0000256" key="11">
    <source>
        <dbReference type="HAMAP-Rule" id="MF_00354"/>
    </source>
</evidence>
<feature type="domain" description="FMN-dependent dehydrogenase" evidence="12">
    <location>
        <begin position="167"/>
        <end position="327"/>
    </location>
</feature>
<keyword evidence="8 11" id="KW-0414">Isoprene biosynthesis</keyword>
<keyword evidence="9 11" id="KW-0413">Isomerase</keyword>
<sequence length="349" mass="38605">MKKRARRKREHIRYSLMLERRLKRDIFSDITLLHNCLSEVNLDEIDISTQLQGLKLKKPIIINAITGGFPLAFTINRQMAKIARELDLAMAVGSQRIALRDKSAQKSFKVVREENPEGIIFANIGADASTEEVLEVVDMIKADAVQIHLNIPQEIVMAEGRKKFEGTIEKISKIASEVKVPVIVKEVGFGIAKEEAKILADCGIKIIDIGGAGGTDFIAIENMRNKKNAVPVLEGWGIPTPISLIEVLSEVGDRVDVIASGGLKTGLDVAKSLALGAKAAGFAGFVLYKLMKGGPSALRKYLERVERELIYSMAMVGARNISDLRKRPLIIEGRTYNWLKFRGINAKFR</sequence>
<feature type="binding site" evidence="11">
    <location>
        <position position="154"/>
    </location>
    <ligand>
        <name>Mg(2+)</name>
        <dbReference type="ChEBI" id="CHEBI:18420"/>
    </ligand>
</feature>
<dbReference type="AlphaFoldDB" id="A0A140L436"/>
<dbReference type="FunCoup" id="A0A140L436">
    <property type="interactions" value="56"/>
</dbReference>
<evidence type="ECO:0000256" key="4">
    <source>
        <dbReference type="ARBA" id="ARBA00022643"/>
    </source>
</evidence>
<feature type="binding site" evidence="11">
    <location>
        <begin position="262"/>
        <end position="264"/>
    </location>
    <ligand>
        <name>FMN</name>
        <dbReference type="ChEBI" id="CHEBI:58210"/>
    </ligand>
</feature>
<keyword evidence="4 11" id="KW-0288">FMN</keyword>
<feature type="binding site" evidence="11">
    <location>
        <position position="123"/>
    </location>
    <ligand>
        <name>FMN</name>
        <dbReference type="ChEBI" id="CHEBI:58210"/>
    </ligand>
</feature>
<dbReference type="GO" id="GO:0010181">
    <property type="term" value="F:FMN binding"/>
    <property type="evidence" value="ECO:0007669"/>
    <property type="project" value="UniProtKB-UniRule"/>
</dbReference>
<feature type="binding site" evidence="11">
    <location>
        <position position="215"/>
    </location>
    <ligand>
        <name>FMN</name>
        <dbReference type="ChEBI" id="CHEBI:58210"/>
    </ligand>
</feature>
<name>A0A140L436_9FIRM</name>
<comment type="cofactor">
    <cofactor evidence="1 11">
        <name>FMN</name>
        <dbReference type="ChEBI" id="CHEBI:58210"/>
    </cofactor>
</comment>
<dbReference type="Gene3D" id="3.20.20.70">
    <property type="entry name" value="Aldolase class I"/>
    <property type="match status" value="1"/>
</dbReference>
<comment type="cofactor">
    <cofactor evidence="11">
        <name>NADPH</name>
        <dbReference type="ChEBI" id="CHEBI:57783"/>
    </cofactor>
</comment>
<comment type="catalytic activity">
    <reaction evidence="11">
        <text>isopentenyl diphosphate = dimethylallyl diphosphate</text>
        <dbReference type="Rhea" id="RHEA:23284"/>
        <dbReference type="ChEBI" id="CHEBI:57623"/>
        <dbReference type="ChEBI" id="CHEBI:128769"/>
        <dbReference type="EC" id="5.3.3.2"/>
    </reaction>
</comment>
<proteinExistence type="inferred from homology"/>
<evidence type="ECO:0000313" key="14">
    <source>
        <dbReference type="Proteomes" id="UP000070427"/>
    </source>
</evidence>
<dbReference type="PATRIC" id="fig|520764.3.peg.2090"/>
<evidence type="ECO:0000256" key="9">
    <source>
        <dbReference type="ARBA" id="ARBA00023235"/>
    </source>
</evidence>
<feature type="binding site" evidence="11">
    <location>
        <position position="153"/>
    </location>
    <ligand>
        <name>substrate</name>
    </ligand>
</feature>
<evidence type="ECO:0000256" key="7">
    <source>
        <dbReference type="ARBA" id="ARBA00022857"/>
    </source>
</evidence>
<dbReference type="InParanoid" id="A0A140L436"/>
<feature type="binding site" evidence="11">
    <location>
        <begin position="283"/>
        <end position="284"/>
    </location>
    <ligand>
        <name>FMN</name>
        <dbReference type="ChEBI" id="CHEBI:58210"/>
    </ligand>
</feature>
<keyword evidence="7 11" id="KW-0521">NADP</keyword>
<reference evidence="13 14" key="1">
    <citation type="submission" date="2015-12" db="EMBL/GenBank/DDBJ databases">
        <title>Draft genome sequnece of Fervidicola ferrireducens strain Y170.</title>
        <authorList>
            <person name="Patel B.K."/>
        </authorList>
    </citation>
    <scope>NUCLEOTIDE SEQUENCE [LARGE SCALE GENOMIC DNA]</scope>
    <source>
        <strain evidence="13 14">Y170</strain>
    </source>
</reference>
<feature type="binding site" evidence="11">
    <location>
        <position position="94"/>
    </location>
    <ligand>
        <name>FMN</name>
        <dbReference type="ChEBI" id="CHEBI:58210"/>
    </ligand>
</feature>
<dbReference type="EMBL" id="LOED01000028">
    <property type="protein sequence ID" value="KXG75311.1"/>
    <property type="molecule type" value="Genomic_DNA"/>
</dbReference>
<protein>
    <recommendedName>
        <fullName evidence="11">Isopentenyl-diphosphate delta-isomerase</fullName>
        <shortName evidence="11">IPP isomerase</shortName>
        <ecNumber evidence="11">5.3.3.2</ecNumber>
    </recommendedName>
    <alternativeName>
        <fullName evidence="11">Isopentenyl diphosphate:dimethylallyl diphosphate isomerase</fullName>
    </alternativeName>
    <alternativeName>
        <fullName evidence="11">Isopentenyl pyrophosphate isomerase</fullName>
    </alternativeName>
    <alternativeName>
        <fullName evidence="11">Type 2 isopentenyl diphosphate isomerase</fullName>
        <shortName evidence="11">IDI-2</shortName>
    </alternativeName>
</protein>
<dbReference type="GO" id="GO:0005737">
    <property type="term" value="C:cytoplasm"/>
    <property type="evidence" value="ECO:0007669"/>
    <property type="project" value="UniProtKB-SubCell"/>
</dbReference>
<evidence type="ECO:0000256" key="6">
    <source>
        <dbReference type="ARBA" id="ARBA00022842"/>
    </source>
</evidence>
<dbReference type="HAMAP" id="MF_00354">
    <property type="entry name" value="Idi_2"/>
    <property type="match status" value="1"/>
</dbReference>
<comment type="caution">
    <text evidence="11">Lacks conserved residue(s) required for the propagation of feature annotation.</text>
</comment>
<comment type="caution">
    <text evidence="13">The sequence shown here is derived from an EMBL/GenBank/DDBJ whole genome shotgun (WGS) entry which is preliminary data.</text>
</comment>
<dbReference type="InterPro" id="IPR013785">
    <property type="entry name" value="Aldolase_TIM"/>
</dbReference>
<keyword evidence="3 11" id="KW-0285">Flavoprotein</keyword>
<dbReference type="STRING" id="520764.AN618_19490"/>
<dbReference type="GO" id="GO:0016491">
    <property type="term" value="F:oxidoreductase activity"/>
    <property type="evidence" value="ECO:0007669"/>
    <property type="project" value="InterPro"/>
</dbReference>
<evidence type="ECO:0000259" key="12">
    <source>
        <dbReference type="Pfam" id="PF01070"/>
    </source>
</evidence>
<keyword evidence="14" id="KW-1185">Reference proteome</keyword>
<dbReference type="EC" id="5.3.3.2" evidence="11"/>
<comment type="cofactor">
    <cofactor evidence="11">
        <name>Mg(2+)</name>
        <dbReference type="ChEBI" id="CHEBI:18420"/>
    </cofactor>
</comment>
<dbReference type="GO" id="GO:0004452">
    <property type="term" value="F:isopentenyl-diphosphate delta-isomerase activity"/>
    <property type="evidence" value="ECO:0007669"/>
    <property type="project" value="UniProtKB-UniRule"/>
</dbReference>
<keyword evidence="2 11" id="KW-0963">Cytoplasm</keyword>
<evidence type="ECO:0000256" key="1">
    <source>
        <dbReference type="ARBA" id="ARBA00001917"/>
    </source>
</evidence>
<evidence type="ECO:0000313" key="13">
    <source>
        <dbReference type="EMBL" id="KXG75311.1"/>
    </source>
</evidence>
<dbReference type="PANTHER" id="PTHR43665:SF1">
    <property type="entry name" value="ISOPENTENYL-DIPHOSPHATE DELTA-ISOMERASE"/>
    <property type="match status" value="1"/>
</dbReference>
<dbReference type="SUPFAM" id="SSF51395">
    <property type="entry name" value="FMN-linked oxidoreductases"/>
    <property type="match status" value="1"/>
</dbReference>
<feature type="binding site" evidence="11">
    <location>
        <begin position="64"/>
        <end position="66"/>
    </location>
    <ligand>
        <name>FMN</name>
        <dbReference type="ChEBI" id="CHEBI:58210"/>
    </ligand>
</feature>
<dbReference type="PANTHER" id="PTHR43665">
    <property type="entry name" value="ISOPENTENYL-DIPHOSPHATE DELTA-ISOMERASE"/>
    <property type="match status" value="1"/>
</dbReference>
<feature type="binding site" evidence="11">
    <location>
        <begin position="94"/>
        <end position="96"/>
    </location>
    <ligand>
        <name>substrate</name>
    </ligand>
</feature>
<evidence type="ECO:0000256" key="3">
    <source>
        <dbReference type="ARBA" id="ARBA00022630"/>
    </source>
</evidence>
<evidence type="ECO:0000256" key="8">
    <source>
        <dbReference type="ARBA" id="ARBA00023229"/>
    </source>
</evidence>
<comment type="subunit">
    <text evidence="10 11">Homooctamer. Dimer of tetramers.</text>
</comment>
<evidence type="ECO:0000256" key="10">
    <source>
        <dbReference type="ARBA" id="ARBA00025810"/>
    </source>
</evidence>
<comment type="similarity">
    <text evidence="11">Belongs to the IPP isomerase type 2 family.</text>
</comment>
<feature type="binding site" evidence="11">
    <location>
        <position position="185"/>
    </location>
    <ligand>
        <name>FMN</name>
        <dbReference type="ChEBI" id="CHEBI:58210"/>
    </ligand>
</feature>
<organism evidence="13 14">
    <name type="scientific">Fervidicola ferrireducens</name>
    <dbReference type="NCBI Taxonomy" id="520764"/>
    <lineage>
        <taxon>Bacteria</taxon>
        <taxon>Bacillati</taxon>
        <taxon>Bacillota</taxon>
        <taxon>Clostridia</taxon>
        <taxon>Thermosediminibacterales</taxon>
        <taxon>Thermosediminibacteraceae</taxon>
        <taxon>Fervidicola</taxon>
    </lineage>
</organism>